<dbReference type="PANTHER" id="PTHR24567:SF74">
    <property type="entry name" value="HTH-TYPE TRANSCRIPTIONAL REGULATOR ARCR"/>
    <property type="match status" value="1"/>
</dbReference>
<evidence type="ECO:0000256" key="1">
    <source>
        <dbReference type="ARBA" id="ARBA00023015"/>
    </source>
</evidence>
<dbReference type="InterPro" id="IPR050397">
    <property type="entry name" value="Env_Response_Regulators"/>
</dbReference>
<dbReference type="InterPro" id="IPR014710">
    <property type="entry name" value="RmlC-like_jellyroll"/>
</dbReference>
<dbReference type="GO" id="GO:0003677">
    <property type="term" value="F:DNA binding"/>
    <property type="evidence" value="ECO:0007669"/>
    <property type="project" value="UniProtKB-KW"/>
</dbReference>
<dbReference type="SUPFAM" id="SSF46785">
    <property type="entry name" value="Winged helix' DNA-binding domain"/>
    <property type="match status" value="1"/>
</dbReference>
<dbReference type="Gene3D" id="2.60.120.10">
    <property type="entry name" value="Jelly Rolls"/>
    <property type="match status" value="1"/>
</dbReference>
<evidence type="ECO:0000313" key="7">
    <source>
        <dbReference type="Proteomes" id="UP000823618"/>
    </source>
</evidence>
<evidence type="ECO:0000256" key="3">
    <source>
        <dbReference type="ARBA" id="ARBA00023163"/>
    </source>
</evidence>
<dbReference type="SMART" id="SM00100">
    <property type="entry name" value="cNMP"/>
    <property type="match status" value="1"/>
</dbReference>
<accession>A0A9D9N7S1</accession>
<comment type="caution">
    <text evidence="6">The sequence shown here is derived from an EMBL/GenBank/DDBJ whole genome shotgun (WGS) entry which is preliminary data.</text>
</comment>
<dbReference type="GO" id="GO:0005829">
    <property type="term" value="C:cytosol"/>
    <property type="evidence" value="ECO:0007669"/>
    <property type="project" value="TreeGrafter"/>
</dbReference>
<dbReference type="Pfam" id="PF00027">
    <property type="entry name" value="cNMP_binding"/>
    <property type="match status" value="1"/>
</dbReference>
<dbReference type="PROSITE" id="PS51063">
    <property type="entry name" value="HTH_CRP_2"/>
    <property type="match status" value="1"/>
</dbReference>
<dbReference type="InterPro" id="IPR012318">
    <property type="entry name" value="HTH_CRP"/>
</dbReference>
<gene>
    <name evidence="6" type="ORF">IAC13_06895</name>
</gene>
<dbReference type="SUPFAM" id="SSF51206">
    <property type="entry name" value="cAMP-binding domain-like"/>
    <property type="match status" value="1"/>
</dbReference>
<dbReference type="PANTHER" id="PTHR24567">
    <property type="entry name" value="CRP FAMILY TRANSCRIPTIONAL REGULATORY PROTEIN"/>
    <property type="match status" value="1"/>
</dbReference>
<evidence type="ECO:0000259" key="5">
    <source>
        <dbReference type="PROSITE" id="PS51063"/>
    </source>
</evidence>
<dbReference type="GO" id="GO:0003700">
    <property type="term" value="F:DNA-binding transcription factor activity"/>
    <property type="evidence" value="ECO:0007669"/>
    <property type="project" value="TreeGrafter"/>
</dbReference>
<name>A0A9D9N7S1_9FIRM</name>
<keyword evidence="1" id="KW-0805">Transcription regulation</keyword>
<organism evidence="6 7">
    <name type="scientific">Candidatus Scybalomonas excrementavium</name>
    <dbReference type="NCBI Taxonomy" id="2840943"/>
    <lineage>
        <taxon>Bacteria</taxon>
        <taxon>Bacillati</taxon>
        <taxon>Bacillota</taxon>
        <taxon>Clostridia</taxon>
        <taxon>Lachnospirales</taxon>
        <taxon>Lachnospiraceae</taxon>
        <taxon>Lachnospiraceae incertae sedis</taxon>
        <taxon>Candidatus Scybalomonas</taxon>
    </lineage>
</organism>
<reference evidence="6" key="1">
    <citation type="submission" date="2020-10" db="EMBL/GenBank/DDBJ databases">
        <authorList>
            <person name="Gilroy R."/>
        </authorList>
    </citation>
    <scope>NUCLEOTIDE SEQUENCE</scope>
    <source>
        <strain evidence="6">E3-2379</strain>
    </source>
</reference>
<dbReference type="PROSITE" id="PS50042">
    <property type="entry name" value="CNMP_BINDING_3"/>
    <property type="match status" value="1"/>
</dbReference>
<dbReference type="AlphaFoldDB" id="A0A9D9N7S1"/>
<keyword evidence="2" id="KW-0238">DNA-binding</keyword>
<dbReference type="InterPro" id="IPR018490">
    <property type="entry name" value="cNMP-bd_dom_sf"/>
</dbReference>
<proteinExistence type="predicted"/>
<reference evidence="6" key="2">
    <citation type="journal article" date="2021" name="PeerJ">
        <title>Extensive microbial diversity within the chicken gut microbiome revealed by metagenomics and culture.</title>
        <authorList>
            <person name="Gilroy R."/>
            <person name="Ravi A."/>
            <person name="Getino M."/>
            <person name="Pursley I."/>
            <person name="Horton D.L."/>
            <person name="Alikhan N.F."/>
            <person name="Baker D."/>
            <person name="Gharbi K."/>
            <person name="Hall N."/>
            <person name="Watson M."/>
            <person name="Adriaenssens E.M."/>
            <person name="Foster-Nyarko E."/>
            <person name="Jarju S."/>
            <person name="Secka A."/>
            <person name="Antonio M."/>
            <person name="Oren A."/>
            <person name="Chaudhuri R.R."/>
            <person name="La Ragione R."/>
            <person name="Hildebrand F."/>
            <person name="Pallen M.J."/>
        </authorList>
    </citation>
    <scope>NUCLEOTIDE SEQUENCE</scope>
    <source>
        <strain evidence="6">E3-2379</strain>
    </source>
</reference>
<keyword evidence="3" id="KW-0804">Transcription</keyword>
<feature type="domain" description="HTH crp-type" evidence="5">
    <location>
        <begin position="144"/>
        <end position="209"/>
    </location>
</feature>
<evidence type="ECO:0000256" key="2">
    <source>
        <dbReference type="ARBA" id="ARBA00023125"/>
    </source>
</evidence>
<protein>
    <submittedName>
        <fullName evidence="6">Crp/Fnr family transcriptional regulator</fullName>
    </submittedName>
</protein>
<dbReference type="Proteomes" id="UP000823618">
    <property type="component" value="Unassembled WGS sequence"/>
</dbReference>
<evidence type="ECO:0000313" key="6">
    <source>
        <dbReference type="EMBL" id="MBO8463638.1"/>
    </source>
</evidence>
<dbReference type="EMBL" id="JADIML010000189">
    <property type="protein sequence ID" value="MBO8463638.1"/>
    <property type="molecule type" value="Genomic_DNA"/>
</dbReference>
<evidence type="ECO:0000259" key="4">
    <source>
        <dbReference type="PROSITE" id="PS50042"/>
    </source>
</evidence>
<dbReference type="InterPro" id="IPR036388">
    <property type="entry name" value="WH-like_DNA-bd_sf"/>
</dbReference>
<dbReference type="CDD" id="cd00038">
    <property type="entry name" value="CAP_ED"/>
    <property type="match status" value="1"/>
</dbReference>
<dbReference type="Pfam" id="PF13545">
    <property type="entry name" value="HTH_Crp_2"/>
    <property type="match status" value="1"/>
</dbReference>
<dbReference type="Gene3D" id="1.10.10.10">
    <property type="entry name" value="Winged helix-like DNA-binding domain superfamily/Winged helix DNA-binding domain"/>
    <property type="match status" value="1"/>
</dbReference>
<sequence length="219" mass="25762">MKQYQLDIEQKGWITNELIHLLSEVAVTRVYREKEMIYQQEEEAKRCYYLKKGEVRIFVTSEDGNEKTIAVYKKPRLFGEAAFFDEHPRTTTAIATKQSEILVICKENMLQCFQKEPNLAWSVMSALSQTVRMLSRQINQISFLDAKKRLTQFLIEEYEQGNTVIRHTQEELGTMLGVSRITISREVREMKQRGILEAQYRSLKIQNINKLREDLEKSS</sequence>
<dbReference type="InterPro" id="IPR000595">
    <property type="entry name" value="cNMP-bd_dom"/>
</dbReference>
<dbReference type="InterPro" id="IPR036390">
    <property type="entry name" value="WH_DNA-bd_sf"/>
</dbReference>
<feature type="domain" description="Cyclic nucleotide-binding" evidence="4">
    <location>
        <begin position="22"/>
        <end position="111"/>
    </location>
</feature>